<sequence length="268" mass="28918">MKHATKKEAFARKTGGVLIAIAHGVLIAGGLTGMAAVADDAATPTRVSYVDTRFVGPFVPSESERKLALAEAVKPASVKPARLTTVLQPKAAPASKAKAKANAKSKPQRVLSDDDLSPEMARVRDWVAGRYRVSAVKLEPALAAAEEAGKKAGIDPLLIVAIMAVESSFNPRAVSRVGALGLMQVMPQYHQDKMGSRRGRNQALFEPEFNVHVGTKVLDEGLRRYGTMQRALQYYNGSLKDPKARYTRKVMSVKQRLTQVAGRSPTDV</sequence>
<dbReference type="InterPro" id="IPR008258">
    <property type="entry name" value="Transglycosylase_SLT_dom_1"/>
</dbReference>
<evidence type="ECO:0000256" key="1">
    <source>
        <dbReference type="ARBA" id="ARBA00007734"/>
    </source>
</evidence>
<feature type="transmembrane region" description="Helical" evidence="3">
    <location>
        <begin position="16"/>
        <end position="38"/>
    </location>
</feature>
<proteinExistence type="inferred from homology"/>
<dbReference type="Proteomes" id="UP000536534">
    <property type="component" value="Unassembled WGS sequence"/>
</dbReference>
<keyword evidence="3" id="KW-0812">Transmembrane</keyword>
<reference evidence="5 6" key="1">
    <citation type="journal article" date="2020" name="Biotechnol. Biofuels">
        <title>New insights from the biogas microbiome by comprehensive genome-resolved metagenomics of nearly 1600 species originating from multiple anaerobic digesters.</title>
        <authorList>
            <person name="Campanaro S."/>
            <person name="Treu L."/>
            <person name="Rodriguez-R L.M."/>
            <person name="Kovalovszki A."/>
            <person name="Ziels R.M."/>
            <person name="Maus I."/>
            <person name="Zhu X."/>
            <person name="Kougias P.G."/>
            <person name="Basile A."/>
            <person name="Luo G."/>
            <person name="Schluter A."/>
            <person name="Konstantinidis K.T."/>
            <person name="Angelidaki I."/>
        </authorList>
    </citation>
    <scope>NUCLEOTIDE SEQUENCE [LARGE SCALE GENOMIC DNA]</scope>
    <source>
        <strain evidence="5">AS06rmzACSIP_256</strain>
    </source>
</reference>
<dbReference type="AlphaFoldDB" id="A0A7X7LTU5"/>
<evidence type="ECO:0000313" key="6">
    <source>
        <dbReference type="Proteomes" id="UP000536534"/>
    </source>
</evidence>
<dbReference type="InterPro" id="IPR023346">
    <property type="entry name" value="Lysozyme-like_dom_sf"/>
</dbReference>
<protein>
    <submittedName>
        <fullName evidence="5">Lytic transglycosylase domain-containing protein</fullName>
    </submittedName>
</protein>
<dbReference type="Gene3D" id="1.10.530.10">
    <property type="match status" value="1"/>
</dbReference>
<feature type="compositionally biased region" description="Basic residues" evidence="2">
    <location>
        <begin position="97"/>
        <end position="107"/>
    </location>
</feature>
<comment type="similarity">
    <text evidence="1">Belongs to the transglycosylase Slt family.</text>
</comment>
<feature type="domain" description="Transglycosylase SLT" evidence="4">
    <location>
        <begin position="145"/>
        <end position="239"/>
    </location>
</feature>
<organism evidence="5 6">
    <name type="scientific">Thauera phenolivorans</name>
    <dbReference type="NCBI Taxonomy" id="1792543"/>
    <lineage>
        <taxon>Bacteria</taxon>
        <taxon>Pseudomonadati</taxon>
        <taxon>Pseudomonadota</taxon>
        <taxon>Betaproteobacteria</taxon>
        <taxon>Rhodocyclales</taxon>
        <taxon>Zoogloeaceae</taxon>
        <taxon>Thauera</taxon>
    </lineage>
</organism>
<name>A0A7X7LTU5_9RHOO</name>
<keyword evidence="3" id="KW-0472">Membrane</keyword>
<dbReference type="SUPFAM" id="SSF53955">
    <property type="entry name" value="Lysozyme-like"/>
    <property type="match status" value="1"/>
</dbReference>
<dbReference type="PANTHER" id="PTHR37423">
    <property type="entry name" value="SOLUBLE LYTIC MUREIN TRANSGLYCOSYLASE-RELATED"/>
    <property type="match status" value="1"/>
</dbReference>
<dbReference type="EMBL" id="JAAYYV010000035">
    <property type="protein sequence ID" value="NLF53043.1"/>
    <property type="molecule type" value="Genomic_DNA"/>
</dbReference>
<accession>A0A7X7LTU5</accession>
<evidence type="ECO:0000313" key="5">
    <source>
        <dbReference type="EMBL" id="NLF53043.1"/>
    </source>
</evidence>
<dbReference type="PANTHER" id="PTHR37423:SF2">
    <property type="entry name" value="MEMBRANE-BOUND LYTIC MUREIN TRANSGLYCOSYLASE C"/>
    <property type="match status" value="1"/>
</dbReference>
<gene>
    <name evidence="5" type="ORF">GX576_01315</name>
</gene>
<evidence type="ECO:0000256" key="3">
    <source>
        <dbReference type="SAM" id="Phobius"/>
    </source>
</evidence>
<comment type="caution">
    <text evidence="5">The sequence shown here is derived from an EMBL/GenBank/DDBJ whole genome shotgun (WGS) entry which is preliminary data.</text>
</comment>
<evidence type="ECO:0000256" key="2">
    <source>
        <dbReference type="SAM" id="MobiDB-lite"/>
    </source>
</evidence>
<keyword evidence="3" id="KW-1133">Transmembrane helix</keyword>
<feature type="region of interest" description="Disordered" evidence="2">
    <location>
        <begin position="92"/>
        <end position="115"/>
    </location>
</feature>
<evidence type="ECO:0000259" key="4">
    <source>
        <dbReference type="Pfam" id="PF01464"/>
    </source>
</evidence>
<dbReference type="Pfam" id="PF01464">
    <property type="entry name" value="SLT"/>
    <property type="match status" value="1"/>
</dbReference>